<evidence type="ECO:0000256" key="2">
    <source>
        <dbReference type="SAM" id="Phobius"/>
    </source>
</evidence>
<sequence length="470" mass="50869">MLPVLSALLLCLLTPVLSVGGIIGCAALVQHLAALPAWLNTLLIFTVGPFLPPLPLGWLWAAKARLPENFLARWLPLVLPPLLATLALSQHYRADPDGAFGGAGGFVLSLGGLAGAAGYLGLFLGLGLGLRKREAARGRRAGLARLLLIAGVLGLLTGLNLHAVTSRTFYSSSDTGRPAGWDDLPSFFSNGDCLMQPATPPSLRIAANHPRLTGTTDIRPLYAALAQAIYTDVDPLLDIEPLETLAYVPDAEDVASRIAALTAGEADMAFVQEPDAATLRTLRAPDSPLEATPLARQALVVFVHRDNPLPGLTLAQLRDIYSGTITNWRDVGGPDAAMLPFQYADGTAQQTFLRERILNGRSPLPPLREEIFREFPRVQIAAYRNLPGALGFDFRARLRLCFDDDEVRLLSVDGVVLTDANIRDAFWPFTVSYVLLTRREASAETRALRDWLLGPEGRDFITRCGFVPLF</sequence>
<dbReference type="InterPro" id="IPR024370">
    <property type="entry name" value="PBP_domain"/>
</dbReference>
<dbReference type="SUPFAM" id="SSF53850">
    <property type="entry name" value="Periplasmic binding protein-like II"/>
    <property type="match status" value="1"/>
</dbReference>
<reference evidence="4" key="2">
    <citation type="submission" date="2021-04" db="EMBL/GenBank/DDBJ databases">
        <authorList>
            <person name="Gilroy R."/>
        </authorList>
    </citation>
    <scope>NUCLEOTIDE SEQUENCE</scope>
    <source>
        <strain evidence="4">5032</strain>
    </source>
</reference>
<feature type="transmembrane region" description="Helical" evidence="2">
    <location>
        <begin position="104"/>
        <end position="130"/>
    </location>
</feature>
<keyword evidence="2" id="KW-0812">Transmembrane</keyword>
<dbReference type="InterPro" id="IPR050811">
    <property type="entry name" value="Phosphate_ABC_transporter"/>
</dbReference>
<dbReference type="Gene3D" id="3.40.190.10">
    <property type="entry name" value="Periplasmic binding protein-like II"/>
    <property type="match status" value="2"/>
</dbReference>
<evidence type="ECO:0000313" key="5">
    <source>
        <dbReference type="Proteomes" id="UP000823821"/>
    </source>
</evidence>
<comment type="caution">
    <text evidence="4">The sequence shown here is derived from an EMBL/GenBank/DDBJ whole genome shotgun (WGS) entry which is preliminary data.</text>
</comment>
<dbReference type="EMBL" id="DWZD01000025">
    <property type="protein sequence ID" value="HJA78702.1"/>
    <property type="molecule type" value="Genomic_DNA"/>
</dbReference>
<proteinExistence type="predicted"/>
<dbReference type="PANTHER" id="PTHR30570">
    <property type="entry name" value="PERIPLASMIC PHOSPHATE BINDING COMPONENT OF PHOSPHATE ABC TRANSPORTER"/>
    <property type="match status" value="1"/>
</dbReference>
<organism evidence="4 5">
    <name type="scientific">Candidatus Desulfovibrio intestinavium</name>
    <dbReference type="NCBI Taxonomy" id="2838534"/>
    <lineage>
        <taxon>Bacteria</taxon>
        <taxon>Pseudomonadati</taxon>
        <taxon>Thermodesulfobacteriota</taxon>
        <taxon>Desulfovibrionia</taxon>
        <taxon>Desulfovibrionales</taxon>
        <taxon>Desulfovibrionaceae</taxon>
        <taxon>Desulfovibrio</taxon>
    </lineage>
</organism>
<protein>
    <submittedName>
        <fullName evidence="4">Substrate-binding domain-containing protein</fullName>
    </submittedName>
</protein>
<evidence type="ECO:0000256" key="1">
    <source>
        <dbReference type="ARBA" id="ARBA00022729"/>
    </source>
</evidence>
<feature type="transmembrane region" description="Helical" evidence="2">
    <location>
        <begin position="142"/>
        <end position="163"/>
    </location>
</feature>
<keyword evidence="2" id="KW-0472">Membrane</keyword>
<evidence type="ECO:0000313" key="4">
    <source>
        <dbReference type="EMBL" id="HJA78702.1"/>
    </source>
</evidence>
<feature type="transmembrane region" description="Helical" evidence="2">
    <location>
        <begin position="74"/>
        <end position="92"/>
    </location>
</feature>
<feature type="transmembrane region" description="Helical" evidence="2">
    <location>
        <begin position="42"/>
        <end position="62"/>
    </location>
</feature>
<dbReference type="Pfam" id="PF12849">
    <property type="entry name" value="PBP_like_2"/>
    <property type="match status" value="1"/>
</dbReference>
<evidence type="ECO:0000259" key="3">
    <source>
        <dbReference type="Pfam" id="PF12849"/>
    </source>
</evidence>
<dbReference type="AlphaFoldDB" id="A0A9D2KPF1"/>
<feature type="domain" description="PBP" evidence="3">
    <location>
        <begin position="258"/>
        <end position="357"/>
    </location>
</feature>
<keyword evidence="2" id="KW-1133">Transmembrane helix</keyword>
<name>A0A9D2KPF1_9BACT</name>
<dbReference type="Proteomes" id="UP000823821">
    <property type="component" value="Unassembled WGS sequence"/>
</dbReference>
<accession>A0A9D2KPF1</accession>
<dbReference type="PANTHER" id="PTHR30570:SF1">
    <property type="entry name" value="PHOSPHATE-BINDING PROTEIN PSTS"/>
    <property type="match status" value="1"/>
</dbReference>
<reference evidence="4" key="1">
    <citation type="journal article" date="2021" name="PeerJ">
        <title>Extensive microbial diversity within the chicken gut microbiome revealed by metagenomics and culture.</title>
        <authorList>
            <person name="Gilroy R."/>
            <person name="Ravi A."/>
            <person name="Getino M."/>
            <person name="Pursley I."/>
            <person name="Horton D.L."/>
            <person name="Alikhan N.F."/>
            <person name="Baker D."/>
            <person name="Gharbi K."/>
            <person name="Hall N."/>
            <person name="Watson M."/>
            <person name="Adriaenssens E.M."/>
            <person name="Foster-Nyarko E."/>
            <person name="Jarju S."/>
            <person name="Secka A."/>
            <person name="Antonio M."/>
            <person name="Oren A."/>
            <person name="Chaudhuri R.R."/>
            <person name="La Ragione R."/>
            <person name="Hildebrand F."/>
            <person name="Pallen M.J."/>
        </authorList>
    </citation>
    <scope>NUCLEOTIDE SEQUENCE</scope>
    <source>
        <strain evidence="4">5032</strain>
    </source>
</reference>
<keyword evidence="1" id="KW-0732">Signal</keyword>
<gene>
    <name evidence="4" type="ORF">H9784_03885</name>
</gene>